<keyword evidence="2" id="KW-1185">Reference proteome</keyword>
<proteinExistence type="predicted"/>
<dbReference type="InterPro" id="IPR032801">
    <property type="entry name" value="PXL2A/B/C"/>
</dbReference>
<dbReference type="Gene3D" id="3.40.30.10">
    <property type="entry name" value="Glutaredoxin"/>
    <property type="match status" value="1"/>
</dbReference>
<comment type="caution">
    <text evidence="1">The sequence shown here is derived from an EMBL/GenBank/DDBJ whole genome shotgun (WGS) entry which is preliminary data.</text>
</comment>
<dbReference type="InterPro" id="IPR036249">
    <property type="entry name" value="Thioredoxin-like_sf"/>
</dbReference>
<sequence>MKEHLHGDEDEDGFSVSRIPTKRALWEAGTHFVRDENGALFASNRAKPYVPPTSDPSAVDPTRPPPRTVLFFIRHFWCGQCQDYMFASVSQLDPEVLAKDNIRVVIISNGSWKLIKAYRKLTKCSFPVYVDGPRKLYGLMG</sequence>
<dbReference type="SUPFAM" id="SSF52833">
    <property type="entry name" value="Thioredoxin-like"/>
    <property type="match status" value="1"/>
</dbReference>
<dbReference type="GeneID" id="77726291"/>
<protein>
    <recommendedName>
        <fullName evidence="3">Thioredoxin-like protein</fullName>
    </recommendedName>
</protein>
<accession>A0AA38HBN6</accession>
<evidence type="ECO:0000313" key="1">
    <source>
        <dbReference type="EMBL" id="KAI9636024.1"/>
    </source>
</evidence>
<gene>
    <name evidence="1" type="ORF">MKK02DRAFT_25784</name>
</gene>
<evidence type="ECO:0000313" key="2">
    <source>
        <dbReference type="Proteomes" id="UP001164286"/>
    </source>
</evidence>
<organism evidence="1 2">
    <name type="scientific">Dioszegia hungarica</name>
    <dbReference type="NCBI Taxonomy" id="4972"/>
    <lineage>
        <taxon>Eukaryota</taxon>
        <taxon>Fungi</taxon>
        <taxon>Dikarya</taxon>
        <taxon>Basidiomycota</taxon>
        <taxon>Agaricomycotina</taxon>
        <taxon>Tremellomycetes</taxon>
        <taxon>Tremellales</taxon>
        <taxon>Bulleribasidiaceae</taxon>
        <taxon>Dioszegia</taxon>
    </lineage>
</organism>
<name>A0AA38HBN6_9TREE</name>
<evidence type="ECO:0008006" key="3">
    <source>
        <dbReference type="Google" id="ProtNLM"/>
    </source>
</evidence>
<dbReference type="Pfam" id="PF13911">
    <property type="entry name" value="AhpC-TSA_2"/>
    <property type="match status" value="1"/>
</dbReference>
<dbReference type="RefSeq" id="XP_052945801.1">
    <property type="nucleotide sequence ID" value="XM_053087090.1"/>
</dbReference>
<dbReference type="AlphaFoldDB" id="A0AA38HBN6"/>
<dbReference type="Proteomes" id="UP001164286">
    <property type="component" value="Unassembled WGS sequence"/>
</dbReference>
<reference evidence="1" key="1">
    <citation type="journal article" date="2022" name="G3 (Bethesda)">
        <title>High quality genome of the basidiomycete yeast Dioszegia hungarica PDD-24b-2 isolated from cloud water.</title>
        <authorList>
            <person name="Jarrige D."/>
            <person name="Haridas S."/>
            <person name="Bleykasten-Grosshans C."/>
            <person name="Joly M."/>
            <person name="Nadalig T."/>
            <person name="Sancelme M."/>
            <person name="Vuilleumier S."/>
            <person name="Grigoriev I.V."/>
            <person name="Amato P."/>
            <person name="Bringel F."/>
        </authorList>
    </citation>
    <scope>NUCLEOTIDE SEQUENCE</scope>
    <source>
        <strain evidence="1">PDD-24b-2</strain>
    </source>
</reference>
<dbReference type="EMBL" id="JAKWFO010000005">
    <property type="protein sequence ID" value="KAI9636024.1"/>
    <property type="molecule type" value="Genomic_DNA"/>
</dbReference>